<keyword evidence="1" id="KW-0732">Signal</keyword>
<name>A0ABQ9NEJ6_9PEZI</name>
<proteinExistence type="predicted"/>
<dbReference type="EMBL" id="JAPDRL010000352">
    <property type="protein sequence ID" value="KAJ9653097.1"/>
    <property type="molecule type" value="Genomic_DNA"/>
</dbReference>
<accession>A0ABQ9NEJ6</accession>
<evidence type="ECO:0000256" key="1">
    <source>
        <dbReference type="SAM" id="SignalP"/>
    </source>
</evidence>
<protein>
    <recommendedName>
        <fullName evidence="4">Apple domain-containing protein</fullName>
    </recommendedName>
</protein>
<dbReference type="Proteomes" id="UP001172684">
    <property type="component" value="Unassembled WGS sequence"/>
</dbReference>
<feature type="chain" id="PRO_5045789422" description="Apple domain-containing protein" evidence="1">
    <location>
        <begin position="19"/>
        <end position="144"/>
    </location>
</feature>
<evidence type="ECO:0000313" key="3">
    <source>
        <dbReference type="Proteomes" id="UP001172684"/>
    </source>
</evidence>
<gene>
    <name evidence="2" type="ORF">H2201_009180</name>
</gene>
<evidence type="ECO:0000313" key="2">
    <source>
        <dbReference type="EMBL" id="KAJ9653097.1"/>
    </source>
</evidence>
<feature type="signal peptide" evidence="1">
    <location>
        <begin position="1"/>
        <end position="18"/>
    </location>
</feature>
<evidence type="ECO:0008006" key="4">
    <source>
        <dbReference type="Google" id="ProtNLM"/>
    </source>
</evidence>
<comment type="caution">
    <text evidence="2">The sequence shown here is derived from an EMBL/GenBank/DDBJ whole genome shotgun (WGS) entry which is preliminary data.</text>
</comment>
<keyword evidence="3" id="KW-1185">Reference proteome</keyword>
<sequence>MLATLIALIVVIVQRSKPFFNRLFGTIKMPSTTIVVDPYNTTGRYMTYRGQDHTGNDIVGTITYSIEQCIAACDSFNKFVVGGQGPQSPCLAGTMNYNQAGSVDGQNANCFLKTKAGEIIDDSNEMALGFKLCLNDKCTFNSTG</sequence>
<organism evidence="2 3">
    <name type="scientific">Coniosporium apollinis</name>
    <dbReference type="NCBI Taxonomy" id="61459"/>
    <lineage>
        <taxon>Eukaryota</taxon>
        <taxon>Fungi</taxon>
        <taxon>Dikarya</taxon>
        <taxon>Ascomycota</taxon>
        <taxon>Pezizomycotina</taxon>
        <taxon>Dothideomycetes</taxon>
        <taxon>Dothideomycetes incertae sedis</taxon>
        <taxon>Coniosporium</taxon>
    </lineage>
</organism>
<reference evidence="2" key="1">
    <citation type="submission" date="2022-10" db="EMBL/GenBank/DDBJ databases">
        <title>Culturing micro-colonial fungi from biological soil crusts in the Mojave desert and describing Neophaeococcomyces mojavensis, and introducing the new genera and species Taxawa tesnikishii.</title>
        <authorList>
            <person name="Kurbessoian T."/>
            <person name="Stajich J.E."/>
        </authorList>
    </citation>
    <scope>NUCLEOTIDE SEQUENCE</scope>
    <source>
        <strain evidence="2">TK_1</strain>
    </source>
</reference>